<organism evidence="1">
    <name type="scientific">marine sediment metagenome</name>
    <dbReference type="NCBI Taxonomy" id="412755"/>
    <lineage>
        <taxon>unclassified sequences</taxon>
        <taxon>metagenomes</taxon>
        <taxon>ecological metagenomes</taxon>
    </lineage>
</organism>
<evidence type="ECO:0000313" key="1">
    <source>
        <dbReference type="EMBL" id="GAI80924.1"/>
    </source>
</evidence>
<name>X1TLK7_9ZZZZ</name>
<comment type="caution">
    <text evidence="1">The sequence shown here is derived from an EMBL/GenBank/DDBJ whole genome shotgun (WGS) entry which is preliminary data.</text>
</comment>
<accession>X1TLK7</accession>
<proteinExistence type="predicted"/>
<dbReference type="EMBL" id="BARW01006802">
    <property type="protein sequence ID" value="GAI80924.1"/>
    <property type="molecule type" value="Genomic_DNA"/>
</dbReference>
<dbReference type="AlphaFoldDB" id="X1TLK7"/>
<sequence length="74" mass="8825">MRQIFYFLHYSSAGGSETRHGFKKGIEKIPPQKHIRDRTKEWYKNPGERHYRKPIGTSYFPCGFEPKFKQYANG</sequence>
<gene>
    <name evidence="1" type="ORF">S12H4_14274</name>
</gene>
<reference evidence="1" key="1">
    <citation type="journal article" date="2014" name="Front. Microbiol.">
        <title>High frequency of phylogenetically diverse reductive dehalogenase-homologous genes in deep subseafloor sedimentary metagenomes.</title>
        <authorList>
            <person name="Kawai M."/>
            <person name="Futagami T."/>
            <person name="Toyoda A."/>
            <person name="Takaki Y."/>
            <person name="Nishi S."/>
            <person name="Hori S."/>
            <person name="Arai W."/>
            <person name="Tsubouchi T."/>
            <person name="Morono Y."/>
            <person name="Uchiyama I."/>
            <person name="Ito T."/>
            <person name="Fujiyama A."/>
            <person name="Inagaki F."/>
            <person name="Takami H."/>
        </authorList>
    </citation>
    <scope>NUCLEOTIDE SEQUENCE</scope>
    <source>
        <strain evidence="1">Expedition CK06-06</strain>
    </source>
</reference>
<protein>
    <submittedName>
        <fullName evidence="1">Uncharacterized protein</fullName>
    </submittedName>
</protein>